<organism evidence="5 6">
    <name type="scientific">Aquitalea magnusonii</name>
    <dbReference type="NCBI Taxonomy" id="332411"/>
    <lineage>
        <taxon>Bacteria</taxon>
        <taxon>Pseudomonadati</taxon>
        <taxon>Pseudomonadota</taxon>
        <taxon>Betaproteobacteria</taxon>
        <taxon>Neisseriales</taxon>
        <taxon>Chromobacteriaceae</taxon>
        <taxon>Aquitalea</taxon>
    </lineage>
</organism>
<dbReference type="PANTHER" id="PTHR33175">
    <property type="entry name" value="DNA-BINDING PROTEIN HU"/>
    <property type="match status" value="1"/>
</dbReference>
<dbReference type="Pfam" id="PF00216">
    <property type="entry name" value="Bac_DNA_binding"/>
    <property type="match status" value="1"/>
</dbReference>
<protein>
    <submittedName>
        <fullName evidence="5">DNA-binding protein HU-beta</fullName>
    </submittedName>
</protein>
<dbReference type="InterPro" id="IPR010992">
    <property type="entry name" value="IHF-like_DNA-bd_dom_sf"/>
</dbReference>
<keyword evidence="3 5" id="KW-0238">DNA-binding</keyword>
<dbReference type="Gene3D" id="4.10.520.10">
    <property type="entry name" value="IHF-like DNA-binding proteins"/>
    <property type="match status" value="1"/>
</dbReference>
<reference evidence="6" key="1">
    <citation type="journal article" date="2017" name="Biotechnol. Biofuels">
        <title>Evaluation of environmental bacterial communities as a factor affecting the growth of duckweed Lemna minor.</title>
        <authorList>
            <person name="Ishizawa H."/>
            <person name="Kuroda M."/>
            <person name="Morikawa M."/>
            <person name="Ike M."/>
        </authorList>
    </citation>
    <scope>NUCLEOTIDE SEQUENCE [LARGE SCALE GENOMIC DNA]</scope>
    <source>
        <strain evidence="6">H3</strain>
    </source>
</reference>
<comment type="similarity">
    <text evidence="1 4">Belongs to the bacterial histone-like protein family.</text>
</comment>
<evidence type="ECO:0000256" key="4">
    <source>
        <dbReference type="RuleBase" id="RU003939"/>
    </source>
</evidence>
<dbReference type="SUPFAM" id="SSF47729">
    <property type="entry name" value="IHF-like DNA-binding proteins"/>
    <property type="match status" value="1"/>
</dbReference>
<dbReference type="InterPro" id="IPR000119">
    <property type="entry name" value="Hist_DNA-bd"/>
</dbReference>
<proteinExistence type="inferred from homology"/>
<evidence type="ECO:0000313" key="6">
    <source>
        <dbReference type="Proteomes" id="UP000198290"/>
    </source>
</evidence>
<dbReference type="EMBL" id="AP018823">
    <property type="protein sequence ID" value="BBF85724.1"/>
    <property type="molecule type" value="Genomic_DNA"/>
</dbReference>
<name>A0A3G9GED7_9NEIS</name>
<dbReference type="Proteomes" id="UP000198290">
    <property type="component" value="Chromosome"/>
</dbReference>
<sequence length="91" mass="9624">MNKQELIKHVAEHAEVTAKQAEAVINSLTTTILDTVRAGGELQITDLGKFGSVERAAKAGRNPKTGETIQIAAKRAAKFSPAKRLKEAAAG</sequence>
<reference evidence="6" key="3">
    <citation type="journal article" date="2017" name="Plant Physiol. Biochem.">
        <title>Differential oxidative and antioxidative response of duckweed Lemna minor toward plant growth promoting/inhibiting bacteria.</title>
        <authorList>
            <person name="Ishizawa H."/>
            <person name="Kuroda M."/>
            <person name="Morikawa M."/>
            <person name="Ike M."/>
        </authorList>
    </citation>
    <scope>NUCLEOTIDE SEQUENCE [LARGE SCALE GENOMIC DNA]</scope>
    <source>
        <strain evidence="6">H3</strain>
    </source>
</reference>
<keyword evidence="2" id="KW-0226">DNA condensation</keyword>
<dbReference type="RefSeq" id="WP_089084364.1">
    <property type="nucleotide sequence ID" value="NZ_AP018823.1"/>
</dbReference>
<dbReference type="AlphaFoldDB" id="A0A3G9GED7"/>
<dbReference type="PRINTS" id="PR01727">
    <property type="entry name" value="DNABINDINGHU"/>
</dbReference>
<dbReference type="CDD" id="cd13831">
    <property type="entry name" value="HU"/>
    <property type="match status" value="1"/>
</dbReference>
<evidence type="ECO:0000256" key="2">
    <source>
        <dbReference type="ARBA" id="ARBA00023067"/>
    </source>
</evidence>
<reference evidence="5 6" key="2">
    <citation type="journal article" date="2017" name="Genome Announc.">
        <title>Draft genome sequence of Aquitalea magnusonii strain H3, a plant growth-promoting bacterium of duckweed Lemna minor.</title>
        <authorList>
            <person name="Ishizawa H."/>
            <person name="Kuroda M."/>
            <person name="Ike M."/>
        </authorList>
    </citation>
    <scope>NUCLEOTIDE SEQUENCE [LARGE SCALE GENOMIC DNA]</scope>
    <source>
        <strain evidence="5 6">H3</strain>
    </source>
</reference>
<gene>
    <name evidence="5" type="ORF">DLM_2109</name>
</gene>
<dbReference type="OrthoDB" id="9799835at2"/>
<evidence type="ECO:0000256" key="1">
    <source>
        <dbReference type="ARBA" id="ARBA00010529"/>
    </source>
</evidence>
<dbReference type="KEGG" id="amah:DLM_2109"/>
<evidence type="ECO:0000313" key="5">
    <source>
        <dbReference type="EMBL" id="BBF85724.1"/>
    </source>
</evidence>
<dbReference type="PANTHER" id="PTHR33175:SF3">
    <property type="entry name" value="DNA-BINDING PROTEIN HU-BETA"/>
    <property type="match status" value="1"/>
</dbReference>
<dbReference type="SMART" id="SM00411">
    <property type="entry name" value="BHL"/>
    <property type="match status" value="1"/>
</dbReference>
<keyword evidence="6" id="KW-1185">Reference proteome</keyword>
<dbReference type="GO" id="GO:0005829">
    <property type="term" value="C:cytosol"/>
    <property type="evidence" value="ECO:0007669"/>
    <property type="project" value="TreeGrafter"/>
</dbReference>
<dbReference type="GO" id="GO:0030261">
    <property type="term" value="P:chromosome condensation"/>
    <property type="evidence" value="ECO:0007669"/>
    <property type="project" value="UniProtKB-KW"/>
</dbReference>
<dbReference type="GO" id="GO:0030527">
    <property type="term" value="F:structural constituent of chromatin"/>
    <property type="evidence" value="ECO:0007669"/>
    <property type="project" value="InterPro"/>
</dbReference>
<accession>A0A3G9GED7</accession>
<evidence type="ECO:0000256" key="3">
    <source>
        <dbReference type="ARBA" id="ARBA00023125"/>
    </source>
</evidence>
<dbReference type="GO" id="GO:0003677">
    <property type="term" value="F:DNA binding"/>
    <property type="evidence" value="ECO:0007669"/>
    <property type="project" value="UniProtKB-KW"/>
</dbReference>